<sequence length="314" mass="34958">MRLFLRLECGVAISQCGLSRVFKRIGYKVLRQPKARNELGVWVRTLERDEDDNPIRDRGGTGKCTKRVEKVPGSMPGAVAKKKLVDKMRSWVKEFMGQERFDGSHDWSHVERVVALSMEILRVEKVYKQIRFDGLAVELAALMHDVDDHKYAPPPTPNTSAANQGYPSPPSTMDPHHFDSSSPNIDPNLSNLPPNQNPVERHLINLSWPAPLASKTSTITTAISYTCETQHPEIRTPVLAAYPELAIVQDADRLDAIGAIGIGRTFTCGRTKGMPGGMEDTIEHFGDKLEKLESMMKTGEGNGRRGLGRRGWGF</sequence>
<feature type="region of interest" description="Disordered" evidence="1">
    <location>
        <begin position="148"/>
        <end position="197"/>
    </location>
</feature>
<evidence type="ECO:0000259" key="2">
    <source>
        <dbReference type="SMART" id="SM00471"/>
    </source>
</evidence>
<keyword evidence="4" id="KW-1185">Reference proteome</keyword>
<dbReference type="Proteomes" id="UP001590951">
    <property type="component" value="Unassembled WGS sequence"/>
</dbReference>
<proteinExistence type="predicted"/>
<evidence type="ECO:0000313" key="4">
    <source>
        <dbReference type="Proteomes" id="UP001590951"/>
    </source>
</evidence>
<evidence type="ECO:0000256" key="1">
    <source>
        <dbReference type="SAM" id="MobiDB-lite"/>
    </source>
</evidence>
<protein>
    <recommendedName>
        <fullName evidence="2">HD/PDEase domain-containing protein</fullName>
    </recommendedName>
</protein>
<evidence type="ECO:0000313" key="3">
    <source>
        <dbReference type="EMBL" id="KAL2054397.1"/>
    </source>
</evidence>
<dbReference type="Gene3D" id="1.10.3210.50">
    <property type="match status" value="1"/>
</dbReference>
<accession>A0ABR4B966</accession>
<gene>
    <name evidence="3" type="ORF">ABVK25_005145</name>
</gene>
<dbReference type="SUPFAM" id="SSF109604">
    <property type="entry name" value="HD-domain/PDEase-like"/>
    <property type="match status" value="1"/>
</dbReference>
<reference evidence="3 4" key="1">
    <citation type="submission" date="2024-09" db="EMBL/GenBank/DDBJ databases">
        <title>Rethinking Asexuality: The Enigmatic Case of Functional Sexual Genes in Lepraria (Stereocaulaceae).</title>
        <authorList>
            <person name="Doellman M."/>
            <person name="Sun Y."/>
            <person name="Barcenas-Pena A."/>
            <person name="Lumbsch H.T."/>
            <person name="Grewe F."/>
        </authorList>
    </citation>
    <scope>NUCLEOTIDE SEQUENCE [LARGE SCALE GENOMIC DNA]</scope>
    <source>
        <strain evidence="3 4">Grewe 0041</strain>
    </source>
</reference>
<dbReference type="Gene3D" id="1.10.472.50">
    <property type="entry name" value="HD-domain/PDEase-like"/>
    <property type="match status" value="1"/>
</dbReference>
<comment type="caution">
    <text evidence="3">The sequence shown here is derived from an EMBL/GenBank/DDBJ whole genome shotgun (WGS) entry which is preliminary data.</text>
</comment>
<dbReference type="EMBL" id="JBHFEH010000015">
    <property type="protein sequence ID" value="KAL2054397.1"/>
    <property type="molecule type" value="Genomic_DNA"/>
</dbReference>
<dbReference type="InterPro" id="IPR003607">
    <property type="entry name" value="HD/PDEase_dom"/>
</dbReference>
<organism evidence="3 4">
    <name type="scientific">Lepraria finkii</name>
    <dbReference type="NCBI Taxonomy" id="1340010"/>
    <lineage>
        <taxon>Eukaryota</taxon>
        <taxon>Fungi</taxon>
        <taxon>Dikarya</taxon>
        <taxon>Ascomycota</taxon>
        <taxon>Pezizomycotina</taxon>
        <taxon>Lecanoromycetes</taxon>
        <taxon>OSLEUM clade</taxon>
        <taxon>Lecanoromycetidae</taxon>
        <taxon>Lecanorales</taxon>
        <taxon>Lecanorineae</taxon>
        <taxon>Stereocaulaceae</taxon>
        <taxon>Lepraria</taxon>
    </lineage>
</organism>
<feature type="compositionally biased region" description="Low complexity" evidence="1">
    <location>
        <begin position="187"/>
        <end position="197"/>
    </location>
</feature>
<dbReference type="PANTHER" id="PTHR33594">
    <property type="entry name" value="SUPERFAMILY HYDROLASE, PUTATIVE (AFU_ORTHOLOGUE AFUA_1G03035)-RELATED"/>
    <property type="match status" value="1"/>
</dbReference>
<dbReference type="SMART" id="SM00471">
    <property type="entry name" value="HDc"/>
    <property type="match status" value="1"/>
</dbReference>
<dbReference type="CDD" id="cd00077">
    <property type="entry name" value="HDc"/>
    <property type="match status" value="1"/>
</dbReference>
<feature type="domain" description="HD/PDEase" evidence="2">
    <location>
        <begin position="102"/>
        <end position="266"/>
    </location>
</feature>
<dbReference type="PANTHER" id="PTHR33594:SF1">
    <property type="entry name" value="HD_PDEASE DOMAIN-CONTAINING PROTEIN"/>
    <property type="match status" value="1"/>
</dbReference>
<name>A0ABR4B966_9LECA</name>